<dbReference type="InterPro" id="IPR012341">
    <property type="entry name" value="6hp_glycosidase-like_sf"/>
</dbReference>
<feature type="domain" description="Glycoside hydrolase family 9" evidence="9">
    <location>
        <begin position="2"/>
        <end position="39"/>
    </location>
</feature>
<organism evidence="10 11">
    <name type="scientific">Coptis chinensis</name>
    <dbReference type="NCBI Taxonomy" id="261450"/>
    <lineage>
        <taxon>Eukaryota</taxon>
        <taxon>Viridiplantae</taxon>
        <taxon>Streptophyta</taxon>
        <taxon>Embryophyta</taxon>
        <taxon>Tracheophyta</taxon>
        <taxon>Spermatophyta</taxon>
        <taxon>Magnoliopsida</taxon>
        <taxon>Ranunculales</taxon>
        <taxon>Ranunculaceae</taxon>
        <taxon>Coptidoideae</taxon>
        <taxon>Coptis</taxon>
    </lineage>
</organism>
<gene>
    <name evidence="10" type="ORF">IFM89_039767</name>
</gene>
<evidence type="ECO:0000256" key="2">
    <source>
        <dbReference type="ARBA" id="ARBA00007072"/>
    </source>
</evidence>
<evidence type="ECO:0000256" key="3">
    <source>
        <dbReference type="ARBA" id="ARBA00012601"/>
    </source>
</evidence>
<accession>A0A835GTI1</accession>
<dbReference type="GO" id="GO:0030245">
    <property type="term" value="P:cellulose catabolic process"/>
    <property type="evidence" value="ECO:0007669"/>
    <property type="project" value="UniProtKB-KW"/>
</dbReference>
<keyword evidence="8" id="KW-0624">Polysaccharide degradation</keyword>
<dbReference type="Proteomes" id="UP000631114">
    <property type="component" value="Unassembled WGS sequence"/>
</dbReference>
<dbReference type="EMBL" id="JADFTS010000057">
    <property type="protein sequence ID" value="KAF9587009.1"/>
    <property type="molecule type" value="Genomic_DNA"/>
</dbReference>
<dbReference type="Gene3D" id="1.50.10.10">
    <property type="match status" value="1"/>
</dbReference>
<evidence type="ECO:0000313" key="11">
    <source>
        <dbReference type="Proteomes" id="UP000631114"/>
    </source>
</evidence>
<dbReference type="GO" id="GO:0008810">
    <property type="term" value="F:cellulase activity"/>
    <property type="evidence" value="ECO:0007669"/>
    <property type="project" value="UniProtKB-EC"/>
</dbReference>
<dbReference type="InterPro" id="IPR008928">
    <property type="entry name" value="6-hairpin_glycosidase_sf"/>
</dbReference>
<dbReference type="EC" id="3.2.1.4" evidence="3"/>
<dbReference type="OrthoDB" id="10257085at2759"/>
<dbReference type="SUPFAM" id="SSF48208">
    <property type="entry name" value="Six-hairpin glycosidases"/>
    <property type="match status" value="1"/>
</dbReference>
<evidence type="ECO:0000256" key="6">
    <source>
        <dbReference type="ARBA" id="ARBA00023277"/>
    </source>
</evidence>
<evidence type="ECO:0000256" key="5">
    <source>
        <dbReference type="ARBA" id="ARBA00023001"/>
    </source>
</evidence>
<keyword evidence="4" id="KW-0378">Hydrolase</keyword>
<keyword evidence="6" id="KW-0119">Carbohydrate metabolism</keyword>
<sequence>MSNQNPGSDAAAETVAALAAASIVFKDSKTSYSSKLLQSSDCNESTGALIVTLLGWRAHFTALIQDIMMGFSAVHHGFITLHKTVHTWHTSSPMATLLVQTMMIFLSVGTISKLGPKSFFQKFYISSLLQNFLDTKVEEFQVYKVHSDNYICSLIRSSGFQAQYTTGTSVSCPSDAFLKIVYLLGGVTITCSSDEDVMLMWKYLEVDPYGFSHIFAGWDDVEIIPTPCVLPPPRSIVVVDDDEIPVIVVEDDDFSIVAVDEASDIRRRMRDTSV</sequence>
<keyword evidence="11" id="KW-1185">Reference proteome</keyword>
<reference evidence="10 11" key="1">
    <citation type="submission" date="2020-10" db="EMBL/GenBank/DDBJ databases">
        <title>The Coptis chinensis genome and diversification of protoberbering-type alkaloids.</title>
        <authorList>
            <person name="Wang B."/>
            <person name="Shu S."/>
            <person name="Song C."/>
            <person name="Liu Y."/>
        </authorList>
    </citation>
    <scope>NUCLEOTIDE SEQUENCE [LARGE SCALE GENOMIC DNA]</scope>
    <source>
        <strain evidence="10">HL-2020</strain>
        <tissue evidence="10">Leaf</tissue>
    </source>
</reference>
<dbReference type="InterPro" id="IPR001701">
    <property type="entry name" value="Glyco_hydro_9"/>
</dbReference>
<comment type="caution">
    <text evidence="10">The sequence shown here is derived from an EMBL/GenBank/DDBJ whole genome shotgun (WGS) entry which is preliminary data.</text>
</comment>
<evidence type="ECO:0000256" key="8">
    <source>
        <dbReference type="ARBA" id="ARBA00023326"/>
    </source>
</evidence>
<proteinExistence type="inferred from homology"/>
<evidence type="ECO:0000313" key="10">
    <source>
        <dbReference type="EMBL" id="KAF9587009.1"/>
    </source>
</evidence>
<dbReference type="PANTHER" id="PTHR22298">
    <property type="entry name" value="ENDO-1,4-BETA-GLUCANASE"/>
    <property type="match status" value="1"/>
</dbReference>
<keyword evidence="5" id="KW-0136">Cellulose degradation</keyword>
<evidence type="ECO:0000259" key="9">
    <source>
        <dbReference type="Pfam" id="PF00759"/>
    </source>
</evidence>
<keyword evidence="7" id="KW-0326">Glycosidase</keyword>
<dbReference type="Pfam" id="PF00759">
    <property type="entry name" value="Glyco_hydro_9"/>
    <property type="match status" value="1"/>
</dbReference>
<evidence type="ECO:0000256" key="1">
    <source>
        <dbReference type="ARBA" id="ARBA00000966"/>
    </source>
</evidence>
<dbReference type="AlphaFoldDB" id="A0A835GTI1"/>
<protein>
    <recommendedName>
        <fullName evidence="3">cellulase</fullName>
        <ecNumber evidence="3">3.2.1.4</ecNumber>
    </recommendedName>
</protein>
<evidence type="ECO:0000256" key="7">
    <source>
        <dbReference type="ARBA" id="ARBA00023295"/>
    </source>
</evidence>
<comment type="catalytic activity">
    <reaction evidence="1">
        <text>Endohydrolysis of (1-&gt;4)-beta-D-glucosidic linkages in cellulose, lichenin and cereal beta-D-glucans.</text>
        <dbReference type="EC" id="3.2.1.4"/>
    </reaction>
</comment>
<name>A0A835GTI1_9MAGN</name>
<evidence type="ECO:0000256" key="4">
    <source>
        <dbReference type="ARBA" id="ARBA00022801"/>
    </source>
</evidence>
<comment type="similarity">
    <text evidence="2">Belongs to the glycosyl hydrolase 9 (cellulase E) family.</text>
</comment>